<dbReference type="InterPro" id="IPR017150">
    <property type="entry name" value="Pept_M20_glutamate_carboxypep"/>
</dbReference>
<feature type="active site" description="Proton acceptor" evidence="5">
    <location>
        <position position="157"/>
    </location>
</feature>
<keyword evidence="7" id="KW-0121">Carboxypeptidase</keyword>
<evidence type="ECO:0000259" key="6">
    <source>
        <dbReference type="Pfam" id="PF07687"/>
    </source>
</evidence>
<dbReference type="Pfam" id="PF07687">
    <property type="entry name" value="M20_dimer"/>
    <property type="match status" value="1"/>
</dbReference>
<keyword evidence="2" id="KW-0479">Metal-binding</keyword>
<sequence length="395" mass="41534">MPQQAIVSADRAVGASEWIKDQRENMLSLLADIVNIDSGSFDKPGVARVFRRLEAFFLGQGLQVSPHFVDGVEAAISVTVNAGSTVGRPVLLMGHCDTVFPEGEAARRPFRIEGGRAYGPGVADMKSGIVMNAFLLAALAHSAEPAPEVTGLFTCDEEIGSPLSKSVIEPFARKAGFVFNAEPGRPSGNVVTGRKGGVFFGVEIEGKAAHSGANFAEGISAISELAHKVVALDALTDLDKGVTVNVGLVSGGLSVNTSAPSAKAAIDLRIFDLDQRESLVGRIRCICDKSFIQGTRSTLNITGEFRPFVPTPQSQQLFELYQAELGALGHKAEGEFSGGCADSGVTSSLGAITLCGTGPVGGKFHTTDEYCEVDTIVPRGLAVLHTIARLPHARW</sequence>
<dbReference type="GO" id="GO:0046872">
    <property type="term" value="F:metal ion binding"/>
    <property type="evidence" value="ECO:0007669"/>
    <property type="project" value="UniProtKB-KW"/>
</dbReference>
<accession>A0A1H3LFT5</accession>
<name>A0A1H3LFT5_9BURK</name>
<dbReference type="InterPro" id="IPR002933">
    <property type="entry name" value="Peptidase_M20"/>
</dbReference>
<dbReference type="SUPFAM" id="SSF55031">
    <property type="entry name" value="Bacterial exopeptidase dimerisation domain"/>
    <property type="match status" value="1"/>
</dbReference>
<dbReference type="InterPro" id="IPR050072">
    <property type="entry name" value="Peptidase_M20A"/>
</dbReference>
<protein>
    <submittedName>
        <fullName evidence="7">Glutamate carboxypeptidase</fullName>
    </submittedName>
</protein>
<dbReference type="InterPro" id="IPR011650">
    <property type="entry name" value="Peptidase_M20_dimer"/>
</dbReference>
<dbReference type="PANTHER" id="PTHR43808:SF9">
    <property type="entry name" value="BLL0789 PROTEIN"/>
    <property type="match status" value="1"/>
</dbReference>
<dbReference type="GO" id="GO:0004180">
    <property type="term" value="F:carboxypeptidase activity"/>
    <property type="evidence" value="ECO:0007669"/>
    <property type="project" value="UniProtKB-KW"/>
</dbReference>
<dbReference type="Pfam" id="PF01546">
    <property type="entry name" value="Peptidase_M20"/>
    <property type="match status" value="1"/>
</dbReference>
<keyword evidence="7" id="KW-0645">Protease</keyword>
<dbReference type="Gene3D" id="3.30.70.360">
    <property type="match status" value="1"/>
</dbReference>
<organism evidence="7 8">
    <name type="scientific">Delftia lacustris</name>
    <dbReference type="NCBI Taxonomy" id="558537"/>
    <lineage>
        <taxon>Bacteria</taxon>
        <taxon>Pseudomonadati</taxon>
        <taxon>Pseudomonadota</taxon>
        <taxon>Betaproteobacteria</taxon>
        <taxon>Burkholderiales</taxon>
        <taxon>Comamonadaceae</taxon>
        <taxon>Delftia</taxon>
    </lineage>
</organism>
<evidence type="ECO:0000256" key="4">
    <source>
        <dbReference type="ARBA" id="ARBA00022833"/>
    </source>
</evidence>
<gene>
    <name evidence="7" type="ORF">SAMN05421547_106166</name>
</gene>
<dbReference type="AlphaFoldDB" id="A0A1H3LFT5"/>
<dbReference type="InterPro" id="IPR036264">
    <property type="entry name" value="Bact_exopeptidase_dim_dom"/>
</dbReference>
<dbReference type="RefSeq" id="WP_016445477.1">
    <property type="nucleotide sequence ID" value="NZ_CP141274.1"/>
</dbReference>
<evidence type="ECO:0000256" key="1">
    <source>
        <dbReference type="ARBA" id="ARBA00001947"/>
    </source>
</evidence>
<keyword evidence="4" id="KW-0862">Zinc</keyword>
<reference evidence="7 8" key="1">
    <citation type="submission" date="2016-10" db="EMBL/GenBank/DDBJ databases">
        <authorList>
            <person name="de Groot N.N."/>
        </authorList>
    </citation>
    <scope>NUCLEOTIDE SEQUENCE [LARGE SCALE GENOMIC DNA]</scope>
    <source>
        <strain evidence="7 8">LMG 24775</strain>
    </source>
</reference>
<feature type="domain" description="Peptidase M20 dimerisation" evidence="6">
    <location>
        <begin position="192"/>
        <end position="290"/>
    </location>
</feature>
<dbReference type="CDD" id="cd03885">
    <property type="entry name" value="M20_CPDG2"/>
    <property type="match status" value="1"/>
</dbReference>
<dbReference type="Proteomes" id="UP000183417">
    <property type="component" value="Unassembled WGS sequence"/>
</dbReference>
<evidence type="ECO:0000256" key="5">
    <source>
        <dbReference type="PIRSR" id="PIRSR037238-1"/>
    </source>
</evidence>
<dbReference type="GeneID" id="94690303"/>
<comment type="cofactor">
    <cofactor evidence="1">
        <name>Zn(2+)</name>
        <dbReference type="ChEBI" id="CHEBI:29105"/>
    </cofactor>
</comment>
<evidence type="ECO:0000313" key="8">
    <source>
        <dbReference type="Proteomes" id="UP000183417"/>
    </source>
</evidence>
<dbReference type="PANTHER" id="PTHR43808">
    <property type="entry name" value="ACETYLORNITHINE DEACETYLASE"/>
    <property type="match status" value="1"/>
</dbReference>
<dbReference type="Gene3D" id="3.40.630.10">
    <property type="entry name" value="Zn peptidases"/>
    <property type="match status" value="1"/>
</dbReference>
<keyword evidence="3" id="KW-0378">Hydrolase</keyword>
<proteinExistence type="predicted"/>
<dbReference type="PROSITE" id="PS00758">
    <property type="entry name" value="ARGE_DAPE_CPG2_1"/>
    <property type="match status" value="1"/>
</dbReference>
<dbReference type="InterPro" id="IPR001261">
    <property type="entry name" value="ArgE/DapE_CS"/>
</dbReference>
<feature type="active site" evidence="5">
    <location>
        <position position="97"/>
    </location>
</feature>
<dbReference type="EMBL" id="FNPE01000006">
    <property type="protein sequence ID" value="SDY62828.1"/>
    <property type="molecule type" value="Genomic_DNA"/>
</dbReference>
<evidence type="ECO:0000256" key="3">
    <source>
        <dbReference type="ARBA" id="ARBA00022801"/>
    </source>
</evidence>
<evidence type="ECO:0000313" key="7">
    <source>
        <dbReference type="EMBL" id="SDY62828.1"/>
    </source>
</evidence>
<dbReference type="PIRSF" id="PIRSF037238">
    <property type="entry name" value="Carboxypeptidase_G2"/>
    <property type="match status" value="1"/>
</dbReference>
<evidence type="ECO:0000256" key="2">
    <source>
        <dbReference type="ARBA" id="ARBA00022723"/>
    </source>
</evidence>
<dbReference type="SUPFAM" id="SSF53187">
    <property type="entry name" value="Zn-dependent exopeptidases"/>
    <property type="match status" value="1"/>
</dbReference>